<organism evidence="2 3">
    <name type="scientific">Drechslerella stenobrocha 248</name>
    <dbReference type="NCBI Taxonomy" id="1043628"/>
    <lineage>
        <taxon>Eukaryota</taxon>
        <taxon>Fungi</taxon>
        <taxon>Dikarya</taxon>
        <taxon>Ascomycota</taxon>
        <taxon>Pezizomycotina</taxon>
        <taxon>Orbiliomycetes</taxon>
        <taxon>Orbiliales</taxon>
        <taxon>Orbiliaceae</taxon>
        <taxon>Drechslerella</taxon>
    </lineage>
</organism>
<name>W7HTI5_9PEZI</name>
<feature type="region of interest" description="Disordered" evidence="1">
    <location>
        <begin position="235"/>
        <end position="274"/>
    </location>
</feature>
<protein>
    <submittedName>
        <fullName evidence="2">Uncharacterized protein</fullName>
    </submittedName>
</protein>
<dbReference type="AlphaFoldDB" id="W7HTI5"/>
<keyword evidence="3" id="KW-1185">Reference proteome</keyword>
<reference evidence="2 3" key="1">
    <citation type="submission" date="2013-05" db="EMBL/GenBank/DDBJ databases">
        <title>Drechslerella stenobrocha genome reveals carnivorous origination and mechanical trapping mechanism of predatory fungi.</title>
        <authorList>
            <person name="Liu X."/>
            <person name="Zhang W."/>
            <person name="Liu K."/>
        </authorList>
    </citation>
    <scope>NUCLEOTIDE SEQUENCE [LARGE SCALE GENOMIC DNA]</scope>
    <source>
        <strain evidence="2 3">248</strain>
    </source>
</reference>
<sequence length="307" mass="31738">MATATATATVAVQDAPVHSVPPSGNPWANWLESDVKFTWVGPQFYIYPVFYKGKWLWPWGQPAPVPLDSWILWDAEAPKPTASASFKTRLAGTRTSTTAIQIRTVPLGPLKAGVGLAETFYSASATSQSEQESPETTINVVGPFPETFRPAETYSSFVGVTTVSTVGLVGDDIPRGSAPNIIAESLAIHSSPTGAGSQAIPTPAKQRPTIVAEGGCQGGLPCGDTGGMQTVPRPAAVQSDRIDHTGVRTAAAEGEGEPSYRGAPGDSAETGQPSPVVLQESGAEKGRGLGWFLALAGLVVGASAAVL</sequence>
<evidence type="ECO:0000313" key="2">
    <source>
        <dbReference type="EMBL" id="EWC46694.1"/>
    </source>
</evidence>
<evidence type="ECO:0000256" key="1">
    <source>
        <dbReference type="SAM" id="MobiDB-lite"/>
    </source>
</evidence>
<dbReference type="Proteomes" id="UP000024837">
    <property type="component" value="Unassembled WGS sequence"/>
</dbReference>
<dbReference type="OrthoDB" id="5429732at2759"/>
<proteinExistence type="predicted"/>
<accession>W7HTI5</accession>
<dbReference type="HOGENOM" id="CLU_906216_0_0_1"/>
<dbReference type="EMBL" id="KI966416">
    <property type="protein sequence ID" value="EWC46694.1"/>
    <property type="molecule type" value="Genomic_DNA"/>
</dbReference>
<evidence type="ECO:0000313" key="3">
    <source>
        <dbReference type="Proteomes" id="UP000024837"/>
    </source>
</evidence>
<gene>
    <name evidence="2" type="ORF">DRE_04181</name>
</gene>